<evidence type="ECO:0000313" key="2">
    <source>
        <dbReference type="EMBL" id="TMS32366.1"/>
    </source>
</evidence>
<keyword evidence="3" id="KW-1185">Reference proteome</keyword>
<dbReference type="EMBL" id="AZBU02000001">
    <property type="protein sequence ID" value="TMS32366.1"/>
    <property type="molecule type" value="Genomic_DNA"/>
</dbReference>
<reference evidence="1 3" key="2">
    <citation type="journal article" date="2015" name="Genome Biol.">
        <title>Comparative genomics of Steinernema reveals deeply conserved gene regulatory networks.</title>
        <authorList>
            <person name="Dillman A.R."/>
            <person name="Macchietto M."/>
            <person name="Porter C.F."/>
            <person name="Rogers A."/>
            <person name="Williams B."/>
            <person name="Antoshechkin I."/>
            <person name="Lee M.M."/>
            <person name="Goodwin Z."/>
            <person name="Lu X."/>
            <person name="Lewis E.E."/>
            <person name="Goodrich-Blair H."/>
            <person name="Stock S.P."/>
            <person name="Adams B.J."/>
            <person name="Sternberg P.W."/>
            <person name="Mortazavi A."/>
        </authorList>
    </citation>
    <scope>NUCLEOTIDE SEQUENCE [LARGE SCALE GENOMIC DNA]</scope>
    <source>
        <strain evidence="1 3">ALL</strain>
    </source>
</reference>
<reference evidence="1" key="1">
    <citation type="submission" date="2013-11" db="EMBL/GenBank/DDBJ databases">
        <authorList>
            <person name="Sternberg P."/>
            <person name="Dillman A."/>
            <person name="Macchietto M."/>
        </authorList>
    </citation>
    <scope>NUCLEOTIDE SEQUENCE</scope>
    <source>
        <strain evidence="1">ALL</strain>
    </source>
</reference>
<organism evidence="1 3">
    <name type="scientific">Steinernema carpocapsae</name>
    <name type="common">Entomopathogenic nematode</name>
    <dbReference type="NCBI Taxonomy" id="34508"/>
    <lineage>
        <taxon>Eukaryota</taxon>
        <taxon>Metazoa</taxon>
        <taxon>Ecdysozoa</taxon>
        <taxon>Nematoda</taxon>
        <taxon>Chromadorea</taxon>
        <taxon>Rhabditida</taxon>
        <taxon>Tylenchina</taxon>
        <taxon>Panagrolaimomorpha</taxon>
        <taxon>Strongyloidoidea</taxon>
        <taxon>Steinernematidae</taxon>
        <taxon>Steinernema</taxon>
    </lineage>
</organism>
<accession>A0A4U8UHM0</accession>
<dbReference type="EMBL" id="AZBU02000001">
    <property type="protein sequence ID" value="TMS32364.1"/>
    <property type="molecule type" value="Genomic_DNA"/>
</dbReference>
<evidence type="ECO:0000313" key="1">
    <source>
        <dbReference type="EMBL" id="TMS32364.1"/>
    </source>
</evidence>
<dbReference type="AlphaFoldDB" id="A0A4U8UHM0"/>
<dbReference type="Proteomes" id="UP000298663">
    <property type="component" value="Unassembled WGS sequence"/>
</dbReference>
<comment type="caution">
    <text evidence="1">The sequence shown here is derived from an EMBL/GenBank/DDBJ whole genome shotgun (WGS) entry which is preliminary data.</text>
</comment>
<sequence length="66" mass="7484">MAQNKSEIRSKPENISCEVKGEKTRDFRLDGFRLDRRSMTLIIKDQALNDGLESSRIECLALSVVA</sequence>
<evidence type="ECO:0000313" key="3">
    <source>
        <dbReference type="Proteomes" id="UP000298663"/>
    </source>
</evidence>
<reference evidence="1 3" key="3">
    <citation type="journal article" date="2019" name="G3 (Bethesda)">
        <title>Hybrid Assembly of the Genome of the Entomopathogenic Nematode Steinernema carpocapsae Identifies the X-Chromosome.</title>
        <authorList>
            <person name="Serra L."/>
            <person name="Macchietto M."/>
            <person name="Macias-Munoz A."/>
            <person name="McGill C.J."/>
            <person name="Rodriguez I.M."/>
            <person name="Rodriguez B."/>
            <person name="Murad R."/>
            <person name="Mortazavi A."/>
        </authorList>
    </citation>
    <scope>NUCLEOTIDE SEQUENCE [LARGE SCALE GENOMIC DNA]</scope>
    <source>
        <strain evidence="1 3">ALL</strain>
    </source>
</reference>
<protein>
    <submittedName>
        <fullName evidence="1">Uncharacterized protein</fullName>
    </submittedName>
</protein>
<name>A0A4U8UHM0_STECR</name>
<gene>
    <name evidence="1" type="ORF">L596_000214</name>
    <name evidence="2" type="ORF">L596_000216</name>
</gene>
<proteinExistence type="predicted"/>